<comment type="caution">
    <text evidence="2">The sequence shown here is derived from an EMBL/GenBank/DDBJ whole genome shotgun (WGS) entry which is preliminary data.</text>
</comment>
<dbReference type="GO" id="GO:0003676">
    <property type="term" value="F:nucleic acid binding"/>
    <property type="evidence" value="ECO:0007669"/>
    <property type="project" value="InterPro"/>
</dbReference>
<dbReference type="InterPro" id="IPR002156">
    <property type="entry name" value="RNaseH_domain"/>
</dbReference>
<accession>A0A5C7IGH4</accession>
<dbReference type="PANTHER" id="PTHR47723:SF19">
    <property type="entry name" value="POLYNUCLEOTIDYL TRANSFERASE, RIBONUCLEASE H-LIKE SUPERFAMILY PROTEIN"/>
    <property type="match status" value="1"/>
</dbReference>
<dbReference type="SUPFAM" id="SSF53098">
    <property type="entry name" value="Ribonuclease H-like"/>
    <property type="match status" value="1"/>
</dbReference>
<name>A0A5C7IGH4_9ROSI</name>
<proteinExistence type="predicted"/>
<dbReference type="Gene3D" id="3.30.420.10">
    <property type="entry name" value="Ribonuclease H-like superfamily/Ribonuclease H"/>
    <property type="match status" value="1"/>
</dbReference>
<evidence type="ECO:0000313" key="2">
    <source>
        <dbReference type="EMBL" id="TXG68158.1"/>
    </source>
</evidence>
<protein>
    <recommendedName>
        <fullName evidence="1">RNase H type-1 domain-containing protein</fullName>
    </recommendedName>
</protein>
<evidence type="ECO:0000259" key="1">
    <source>
        <dbReference type="Pfam" id="PF13456"/>
    </source>
</evidence>
<dbReference type="PANTHER" id="PTHR47723">
    <property type="entry name" value="OS05G0353850 PROTEIN"/>
    <property type="match status" value="1"/>
</dbReference>
<sequence length="337" mass="37256">MKGETAREYRNSNIEIRREVVSNNIRRGRWIPPEKDDYKANCDAALDQGNGTVGIGMIIRNFEGKVLAAGSIFFEGTYSIKIAKLMAILRCIQFGNDCGLRLKKIESDEATVVKWIKEGSNLDSDYGPLLSEINWLIDKENEAKIDMELRSGFGVIKDSRAAVQSRIQGLFCIICYVDCKDTKGISQNIGTLNTEAPIDNPDPKEVDNMQLLVFEEQSSHRERQYSVEENIPIFVPQLSEEITIPIQIPPVVTSVLREKSVDHFVNDTNSISAHLGSGNSGNPVSMFFLPELGLHVCMLRVLENGGCIAECEVNGTSDETVDVELAIGVDVEGALVS</sequence>
<keyword evidence="3" id="KW-1185">Reference proteome</keyword>
<dbReference type="CDD" id="cd06222">
    <property type="entry name" value="RNase_H_like"/>
    <property type="match status" value="1"/>
</dbReference>
<dbReference type="GO" id="GO:0004523">
    <property type="term" value="F:RNA-DNA hybrid ribonuclease activity"/>
    <property type="evidence" value="ECO:0007669"/>
    <property type="project" value="InterPro"/>
</dbReference>
<feature type="domain" description="RNase H type-1" evidence="1">
    <location>
        <begin position="41"/>
        <end position="149"/>
    </location>
</feature>
<organism evidence="2 3">
    <name type="scientific">Acer yangbiense</name>
    <dbReference type="NCBI Taxonomy" id="1000413"/>
    <lineage>
        <taxon>Eukaryota</taxon>
        <taxon>Viridiplantae</taxon>
        <taxon>Streptophyta</taxon>
        <taxon>Embryophyta</taxon>
        <taxon>Tracheophyta</taxon>
        <taxon>Spermatophyta</taxon>
        <taxon>Magnoliopsida</taxon>
        <taxon>eudicotyledons</taxon>
        <taxon>Gunneridae</taxon>
        <taxon>Pentapetalae</taxon>
        <taxon>rosids</taxon>
        <taxon>malvids</taxon>
        <taxon>Sapindales</taxon>
        <taxon>Sapindaceae</taxon>
        <taxon>Hippocastanoideae</taxon>
        <taxon>Acereae</taxon>
        <taxon>Acer</taxon>
    </lineage>
</organism>
<dbReference type="InterPro" id="IPR012337">
    <property type="entry name" value="RNaseH-like_sf"/>
</dbReference>
<gene>
    <name evidence="2" type="ORF">EZV62_003093</name>
</gene>
<dbReference type="OrthoDB" id="1906820at2759"/>
<dbReference type="InterPro" id="IPR053151">
    <property type="entry name" value="RNase_H-like"/>
</dbReference>
<dbReference type="InterPro" id="IPR044730">
    <property type="entry name" value="RNase_H-like_dom_plant"/>
</dbReference>
<dbReference type="Pfam" id="PF13456">
    <property type="entry name" value="RVT_3"/>
    <property type="match status" value="1"/>
</dbReference>
<dbReference type="AlphaFoldDB" id="A0A5C7IGH4"/>
<evidence type="ECO:0000313" key="3">
    <source>
        <dbReference type="Proteomes" id="UP000323000"/>
    </source>
</evidence>
<dbReference type="EMBL" id="VAHF01000002">
    <property type="protein sequence ID" value="TXG68158.1"/>
    <property type="molecule type" value="Genomic_DNA"/>
</dbReference>
<dbReference type="Proteomes" id="UP000323000">
    <property type="component" value="Chromosome 2"/>
</dbReference>
<reference evidence="3" key="1">
    <citation type="journal article" date="2019" name="Gigascience">
        <title>De novo genome assembly of the endangered Acer yangbiense, a plant species with extremely small populations endemic to Yunnan Province, China.</title>
        <authorList>
            <person name="Yang J."/>
            <person name="Wariss H.M."/>
            <person name="Tao L."/>
            <person name="Zhang R."/>
            <person name="Yun Q."/>
            <person name="Hollingsworth P."/>
            <person name="Dao Z."/>
            <person name="Luo G."/>
            <person name="Guo H."/>
            <person name="Ma Y."/>
            <person name="Sun W."/>
        </authorList>
    </citation>
    <scope>NUCLEOTIDE SEQUENCE [LARGE SCALE GENOMIC DNA]</scope>
    <source>
        <strain evidence="3">cv. Malutang</strain>
    </source>
</reference>
<dbReference type="InterPro" id="IPR036397">
    <property type="entry name" value="RNaseH_sf"/>
</dbReference>